<name>A0A1H8EH60_9RHOB</name>
<accession>A0A1H8EH60</accession>
<dbReference type="InterPro" id="IPR038225">
    <property type="entry name" value="TagF_sf"/>
</dbReference>
<dbReference type="STRING" id="34002.SAMN04489859_100249"/>
<dbReference type="NCBIfam" id="TIGR03373">
    <property type="entry name" value="VI_minor_4"/>
    <property type="match status" value="1"/>
</dbReference>
<dbReference type="Gene3D" id="3.40.1730.10">
    <property type="entry name" value="pa0076 domain"/>
    <property type="match status" value="1"/>
</dbReference>
<dbReference type="Pfam" id="PF09867">
    <property type="entry name" value="TagF_N"/>
    <property type="match status" value="1"/>
</dbReference>
<dbReference type="AlphaFoldDB" id="A0A1H8EH60"/>
<gene>
    <name evidence="1" type="ORF">SAMN04489859_100249</name>
</gene>
<reference evidence="1 2" key="1">
    <citation type="submission" date="2016-10" db="EMBL/GenBank/DDBJ databases">
        <authorList>
            <person name="de Groot N.N."/>
        </authorList>
    </citation>
    <scope>NUCLEOTIDE SEQUENCE [LARGE SCALE GENOMIC DNA]</scope>
    <source>
        <strain evidence="1 2">DSM 8512</strain>
    </source>
</reference>
<protein>
    <submittedName>
        <fullName evidence="1">Type VI secretion system protein ImpM</fullName>
    </submittedName>
</protein>
<organism evidence="1 2">
    <name type="scientific">Paracoccus alcaliphilus</name>
    <dbReference type="NCBI Taxonomy" id="34002"/>
    <lineage>
        <taxon>Bacteria</taxon>
        <taxon>Pseudomonadati</taxon>
        <taxon>Pseudomonadota</taxon>
        <taxon>Alphaproteobacteria</taxon>
        <taxon>Rhodobacterales</taxon>
        <taxon>Paracoccaceae</taxon>
        <taxon>Paracoccus</taxon>
    </lineage>
</organism>
<dbReference type="RefSeq" id="WP_170851701.1">
    <property type="nucleotide sequence ID" value="NZ_CP067127.1"/>
</dbReference>
<dbReference type="Proteomes" id="UP000199054">
    <property type="component" value="Unassembled WGS sequence"/>
</dbReference>
<keyword evidence="2" id="KW-1185">Reference proteome</keyword>
<dbReference type="InterPro" id="IPR017748">
    <property type="entry name" value="TagF"/>
</dbReference>
<evidence type="ECO:0000313" key="1">
    <source>
        <dbReference type="EMBL" id="SEN18207.1"/>
    </source>
</evidence>
<proteinExistence type="predicted"/>
<evidence type="ECO:0000313" key="2">
    <source>
        <dbReference type="Proteomes" id="UP000199054"/>
    </source>
</evidence>
<dbReference type="EMBL" id="FODE01000002">
    <property type="protein sequence ID" value="SEN18207.1"/>
    <property type="molecule type" value="Genomic_DNA"/>
</dbReference>
<sequence length="158" mass="16036">MATGFFGKLPVSGDFVARGLPAGVQPVVDRWLTRVLAPCMNNPGLWPPDGLRALIAHADAPLALLVLPSRDAAGRAFPLAAVARAPAVGQGGIDLWAGQVLTVLQAAGLGGMDADRLAAALGQVPDPSGGKPLVPPLLWAPAMPAQDPAAFVRAMTGI</sequence>